<name>A0A9Q1K3T9_9CARY</name>
<sequence>MIPSSILMSILVKKVRIKQRTLRYCRNNENKCADICKDSITTSMPLFLRRSTLNVVEKKDTLLRTNFIQPYIDFLPEEGIGGAIYEEFLPPNKDLTYYNKYPATVVELLYIHVELCKFQNIGHIYYDLWLDHFTENIWSTLHMGSKLILKKGKLECHS</sequence>
<organism evidence="1 2">
    <name type="scientific">Carnegiea gigantea</name>
    <dbReference type="NCBI Taxonomy" id="171969"/>
    <lineage>
        <taxon>Eukaryota</taxon>
        <taxon>Viridiplantae</taxon>
        <taxon>Streptophyta</taxon>
        <taxon>Embryophyta</taxon>
        <taxon>Tracheophyta</taxon>
        <taxon>Spermatophyta</taxon>
        <taxon>Magnoliopsida</taxon>
        <taxon>eudicotyledons</taxon>
        <taxon>Gunneridae</taxon>
        <taxon>Pentapetalae</taxon>
        <taxon>Caryophyllales</taxon>
        <taxon>Cactineae</taxon>
        <taxon>Cactaceae</taxon>
        <taxon>Cactoideae</taxon>
        <taxon>Echinocereeae</taxon>
        <taxon>Carnegiea</taxon>
    </lineage>
</organism>
<dbReference type="OrthoDB" id="1937804at2759"/>
<evidence type="ECO:0000313" key="1">
    <source>
        <dbReference type="EMBL" id="KAJ8436117.1"/>
    </source>
</evidence>
<reference evidence="1" key="1">
    <citation type="submission" date="2022-04" db="EMBL/GenBank/DDBJ databases">
        <title>Carnegiea gigantea Genome sequencing and assembly v2.</title>
        <authorList>
            <person name="Copetti D."/>
            <person name="Sanderson M.J."/>
            <person name="Burquez A."/>
            <person name="Wojciechowski M.F."/>
        </authorList>
    </citation>
    <scope>NUCLEOTIDE SEQUENCE</scope>
    <source>
        <strain evidence="1">SGP5-SGP5p</strain>
        <tissue evidence="1">Aerial part</tissue>
    </source>
</reference>
<dbReference type="EMBL" id="JAKOGI010000364">
    <property type="protein sequence ID" value="KAJ8436117.1"/>
    <property type="molecule type" value="Genomic_DNA"/>
</dbReference>
<dbReference type="AlphaFoldDB" id="A0A9Q1K3T9"/>
<evidence type="ECO:0000313" key="2">
    <source>
        <dbReference type="Proteomes" id="UP001153076"/>
    </source>
</evidence>
<comment type="caution">
    <text evidence="1">The sequence shown here is derived from an EMBL/GenBank/DDBJ whole genome shotgun (WGS) entry which is preliminary data.</text>
</comment>
<gene>
    <name evidence="1" type="ORF">Cgig2_001144</name>
</gene>
<dbReference type="Proteomes" id="UP001153076">
    <property type="component" value="Unassembled WGS sequence"/>
</dbReference>
<protein>
    <submittedName>
        <fullName evidence="1">Uncharacterized protein</fullName>
    </submittedName>
</protein>
<accession>A0A9Q1K3T9</accession>
<keyword evidence="2" id="KW-1185">Reference proteome</keyword>
<proteinExistence type="predicted"/>